<feature type="domain" description="Tc1-like transposase DDE" evidence="1">
    <location>
        <begin position="12"/>
        <end position="151"/>
    </location>
</feature>
<evidence type="ECO:0000313" key="3">
    <source>
        <dbReference type="EMBL" id="WNZ25453.1"/>
    </source>
</evidence>
<dbReference type="AlphaFoldDB" id="A0AA96WBC5"/>
<dbReference type="EMBL" id="CP053586">
    <property type="protein sequence ID" value="WNZ25453.1"/>
    <property type="molecule type" value="Genomic_DNA"/>
</dbReference>
<name>A0AA96WBC5_9CYAN</name>
<dbReference type="InterPro" id="IPR036397">
    <property type="entry name" value="RNaseH_sf"/>
</dbReference>
<sequence length="181" mass="21136">MRQAYPTAQVEVWAFDEHRLGLKPILRKVWSKRGQRPIATVHHRYQWLYLYAFVCPHSGLTQWFILPRVSVAWFNRALQEFAEAVGAGDNKQILLVIDGAGWHRAKQVVVPQGIHLEFLPPYSPELQPAEHLWQLSDEPLVNRKFENLDALEEALASRCNILSAMPEVIRRHTLFHWWKEA</sequence>
<evidence type="ECO:0000313" key="2">
    <source>
        <dbReference type="EMBL" id="WNZ23227.1"/>
    </source>
</evidence>
<dbReference type="InterPro" id="IPR038717">
    <property type="entry name" value="Tc1-like_DDE_dom"/>
</dbReference>
<evidence type="ECO:0000259" key="1">
    <source>
        <dbReference type="Pfam" id="PF13358"/>
    </source>
</evidence>
<proteinExistence type="predicted"/>
<organism evidence="2">
    <name type="scientific">Leptolyngbya sp. NK1-12</name>
    <dbReference type="NCBI Taxonomy" id="2547451"/>
    <lineage>
        <taxon>Bacteria</taxon>
        <taxon>Bacillati</taxon>
        <taxon>Cyanobacteriota</taxon>
        <taxon>Cyanophyceae</taxon>
        <taxon>Leptolyngbyales</taxon>
        <taxon>Leptolyngbyaceae</taxon>
        <taxon>Leptolyngbya group</taxon>
        <taxon>Leptolyngbya</taxon>
    </lineage>
</organism>
<protein>
    <submittedName>
        <fullName evidence="2">IS630 family transposase</fullName>
    </submittedName>
</protein>
<dbReference type="InterPro" id="IPR047655">
    <property type="entry name" value="Transpos_IS630-like"/>
</dbReference>
<dbReference type="NCBIfam" id="NF033545">
    <property type="entry name" value="transpos_IS630"/>
    <property type="match status" value="1"/>
</dbReference>
<reference evidence="2" key="1">
    <citation type="submission" date="2020-05" db="EMBL/GenBank/DDBJ databases">
        <authorList>
            <person name="Zhu T."/>
            <person name="Keshari N."/>
            <person name="Lu X."/>
        </authorList>
    </citation>
    <scope>NUCLEOTIDE SEQUENCE</scope>
    <source>
        <strain evidence="2">NK1-12</strain>
    </source>
</reference>
<gene>
    <name evidence="2" type="ORF">HJG54_10445</name>
    <name evidence="3" type="ORF">HJG54_23080</name>
</gene>
<accession>A0AA96WBC5</accession>
<dbReference type="EMBL" id="CP053586">
    <property type="protein sequence ID" value="WNZ23227.1"/>
    <property type="molecule type" value="Genomic_DNA"/>
</dbReference>
<dbReference type="RefSeq" id="WP_316431599.1">
    <property type="nucleotide sequence ID" value="NZ_CP053586.1"/>
</dbReference>
<dbReference type="Gene3D" id="3.30.420.10">
    <property type="entry name" value="Ribonuclease H-like superfamily/Ribonuclease H"/>
    <property type="match status" value="1"/>
</dbReference>
<dbReference type="GO" id="GO:0003676">
    <property type="term" value="F:nucleic acid binding"/>
    <property type="evidence" value="ECO:0007669"/>
    <property type="project" value="InterPro"/>
</dbReference>
<dbReference type="Pfam" id="PF13358">
    <property type="entry name" value="DDE_3"/>
    <property type="match status" value="1"/>
</dbReference>